<sequence length="152" mass="16550">MNPGILYAFAAFVLWGALPRLLQDTAPDPRARNARAPHGVVARVRGRRARRAPPLALAWAHAARAPPARALRGERRAALGQLGHLYLGRQCRAHRRGEPRLLHQSAHQRAVRLCVPARAPACAAVGGRGAGRRGRRVAHLAERRAALDQPRA</sequence>
<dbReference type="Proteomes" id="UP000053676">
    <property type="component" value="Unassembled WGS sequence"/>
</dbReference>
<organism evidence="2 3">
    <name type="scientific">Necator americanus</name>
    <name type="common">Human hookworm</name>
    <dbReference type="NCBI Taxonomy" id="51031"/>
    <lineage>
        <taxon>Eukaryota</taxon>
        <taxon>Metazoa</taxon>
        <taxon>Ecdysozoa</taxon>
        <taxon>Nematoda</taxon>
        <taxon>Chromadorea</taxon>
        <taxon>Rhabditida</taxon>
        <taxon>Rhabditina</taxon>
        <taxon>Rhabditomorpha</taxon>
        <taxon>Strongyloidea</taxon>
        <taxon>Ancylostomatidae</taxon>
        <taxon>Bunostominae</taxon>
        <taxon>Necator</taxon>
    </lineage>
</organism>
<keyword evidence="1" id="KW-0732">Signal</keyword>
<protein>
    <recommendedName>
        <fullName evidence="4">EamA domain-containing protein</fullName>
    </recommendedName>
</protein>
<reference evidence="3" key="1">
    <citation type="journal article" date="2014" name="Nat. Genet.">
        <title>Genome of the human hookworm Necator americanus.</title>
        <authorList>
            <person name="Tang Y.T."/>
            <person name="Gao X."/>
            <person name="Rosa B.A."/>
            <person name="Abubucker S."/>
            <person name="Hallsworth-Pepin K."/>
            <person name="Martin J."/>
            <person name="Tyagi R."/>
            <person name="Heizer E."/>
            <person name="Zhang X."/>
            <person name="Bhonagiri-Palsikar V."/>
            <person name="Minx P."/>
            <person name="Warren W.C."/>
            <person name="Wang Q."/>
            <person name="Zhan B."/>
            <person name="Hotez P.J."/>
            <person name="Sternberg P.W."/>
            <person name="Dougall A."/>
            <person name="Gaze S.T."/>
            <person name="Mulvenna J."/>
            <person name="Sotillo J."/>
            <person name="Ranganathan S."/>
            <person name="Rabelo E.M."/>
            <person name="Wilson R.K."/>
            <person name="Felgner P.L."/>
            <person name="Bethony J."/>
            <person name="Hawdon J.M."/>
            <person name="Gasser R.B."/>
            <person name="Loukas A."/>
            <person name="Mitreva M."/>
        </authorList>
    </citation>
    <scope>NUCLEOTIDE SEQUENCE [LARGE SCALE GENOMIC DNA]</scope>
</reference>
<dbReference type="AlphaFoldDB" id="W2SRW1"/>
<feature type="non-terminal residue" evidence="2">
    <location>
        <position position="152"/>
    </location>
</feature>
<evidence type="ECO:0008006" key="4">
    <source>
        <dbReference type="Google" id="ProtNLM"/>
    </source>
</evidence>
<evidence type="ECO:0000256" key="1">
    <source>
        <dbReference type="SAM" id="SignalP"/>
    </source>
</evidence>
<evidence type="ECO:0000313" key="2">
    <source>
        <dbReference type="EMBL" id="ETN71437.1"/>
    </source>
</evidence>
<name>W2SRW1_NECAM</name>
<dbReference type="EMBL" id="KI668339">
    <property type="protein sequence ID" value="ETN71437.1"/>
    <property type="molecule type" value="Genomic_DNA"/>
</dbReference>
<feature type="signal peptide" evidence="1">
    <location>
        <begin position="1"/>
        <end position="19"/>
    </location>
</feature>
<feature type="chain" id="PRO_5004824881" description="EamA domain-containing protein" evidence="1">
    <location>
        <begin position="20"/>
        <end position="152"/>
    </location>
</feature>
<gene>
    <name evidence="2" type="ORF">NECAME_19342</name>
</gene>
<accession>W2SRW1</accession>
<proteinExistence type="predicted"/>
<evidence type="ECO:0000313" key="3">
    <source>
        <dbReference type="Proteomes" id="UP000053676"/>
    </source>
</evidence>
<dbReference type="KEGG" id="nai:NECAME_19342"/>
<keyword evidence="3" id="KW-1185">Reference proteome</keyword>